<gene>
    <name evidence="1" type="ORF">HKW66_Vig0137780</name>
</gene>
<proteinExistence type="predicted"/>
<evidence type="ECO:0000313" key="1">
    <source>
        <dbReference type="EMBL" id="KAG2397986.1"/>
    </source>
</evidence>
<dbReference type="Proteomes" id="UP000743370">
    <property type="component" value="Unassembled WGS sequence"/>
</dbReference>
<sequence>MAISVARGTKFNGVVDWIERTGSRASFVTLGEESGTDELTVAVFGREPGAGFARAFPATGNWAEVQIRKAAVLRPDAGIKDSDDDIRAIVGFGPEASLVAEAEELRGACGVELAATVFEDSEDGRVVAYGGYLLGREKGGEAVENGVVYVEDVSLLGELGGIPVVVSGKH</sequence>
<dbReference type="AlphaFoldDB" id="A0A8T0KEB1"/>
<evidence type="ECO:0000313" key="2">
    <source>
        <dbReference type="Proteomes" id="UP000743370"/>
    </source>
</evidence>
<comment type="caution">
    <text evidence="1">The sequence shown here is derived from an EMBL/GenBank/DDBJ whole genome shotgun (WGS) entry which is preliminary data.</text>
</comment>
<dbReference type="EMBL" id="JABFOF010000005">
    <property type="protein sequence ID" value="KAG2397986.1"/>
    <property type="molecule type" value="Genomic_DNA"/>
</dbReference>
<reference evidence="1 2" key="1">
    <citation type="submission" date="2020-05" db="EMBL/GenBank/DDBJ databases">
        <title>Vigna angularis (adzuki bean) Var. LongXiaoDou No. 4 denovo assembly.</title>
        <authorList>
            <person name="Xiang H."/>
        </authorList>
    </citation>
    <scope>NUCLEOTIDE SEQUENCE [LARGE SCALE GENOMIC DNA]</scope>
    <source>
        <tissue evidence="1">Leaf</tissue>
    </source>
</reference>
<accession>A0A8T0KEB1</accession>
<name>A0A8T0KEB1_PHAAN</name>
<organism evidence="1 2">
    <name type="scientific">Phaseolus angularis</name>
    <name type="common">Azuki bean</name>
    <name type="synonym">Vigna angularis</name>
    <dbReference type="NCBI Taxonomy" id="3914"/>
    <lineage>
        <taxon>Eukaryota</taxon>
        <taxon>Viridiplantae</taxon>
        <taxon>Streptophyta</taxon>
        <taxon>Embryophyta</taxon>
        <taxon>Tracheophyta</taxon>
        <taxon>Spermatophyta</taxon>
        <taxon>Magnoliopsida</taxon>
        <taxon>eudicotyledons</taxon>
        <taxon>Gunneridae</taxon>
        <taxon>Pentapetalae</taxon>
        <taxon>rosids</taxon>
        <taxon>fabids</taxon>
        <taxon>Fabales</taxon>
        <taxon>Fabaceae</taxon>
        <taxon>Papilionoideae</taxon>
        <taxon>50 kb inversion clade</taxon>
        <taxon>NPAAA clade</taxon>
        <taxon>indigoferoid/millettioid clade</taxon>
        <taxon>Phaseoleae</taxon>
        <taxon>Vigna</taxon>
    </lineage>
</organism>
<protein>
    <submittedName>
        <fullName evidence="1">Uncharacterized protein</fullName>
    </submittedName>
</protein>